<dbReference type="Pfam" id="PF01595">
    <property type="entry name" value="CNNM"/>
    <property type="match status" value="1"/>
</dbReference>
<evidence type="ECO:0000256" key="3">
    <source>
        <dbReference type="ARBA" id="ARBA00022475"/>
    </source>
</evidence>
<dbReference type="SUPFAM" id="SSF56176">
    <property type="entry name" value="FAD-binding/transporter-associated domain-like"/>
    <property type="match status" value="1"/>
</dbReference>
<comment type="similarity">
    <text evidence="2">Belongs to the UPF0053 family.</text>
</comment>
<feature type="domain" description="CNNM transmembrane" evidence="14">
    <location>
        <begin position="1"/>
        <end position="189"/>
    </location>
</feature>
<evidence type="ECO:0000313" key="16">
    <source>
        <dbReference type="Proteomes" id="UP000184386"/>
    </source>
</evidence>
<gene>
    <name evidence="15" type="ORF">SAMN02745136_00873</name>
</gene>
<feature type="domain" description="CBS" evidence="13">
    <location>
        <begin position="208"/>
        <end position="269"/>
    </location>
</feature>
<keyword evidence="8 10" id="KW-0472">Membrane</keyword>
<dbReference type="CDD" id="cd04590">
    <property type="entry name" value="CBS_pair_CorC_HlyC_assoc"/>
    <property type="match status" value="1"/>
</dbReference>
<dbReference type="AlphaFoldDB" id="A0A1M6M7I7"/>
<evidence type="ECO:0000259" key="14">
    <source>
        <dbReference type="PROSITE" id="PS51846"/>
    </source>
</evidence>
<dbReference type="Proteomes" id="UP000184386">
    <property type="component" value="Unassembled WGS sequence"/>
</dbReference>
<dbReference type="InterPro" id="IPR005170">
    <property type="entry name" value="Transptr-assoc_dom"/>
</dbReference>
<dbReference type="InterPro" id="IPR036318">
    <property type="entry name" value="FAD-bd_PCMH-like_sf"/>
</dbReference>
<evidence type="ECO:0000256" key="12">
    <source>
        <dbReference type="SAM" id="Phobius"/>
    </source>
</evidence>
<evidence type="ECO:0000256" key="7">
    <source>
        <dbReference type="ARBA" id="ARBA00023122"/>
    </source>
</evidence>
<dbReference type="EMBL" id="FRAC01000007">
    <property type="protein sequence ID" value="SHJ79203.1"/>
    <property type="molecule type" value="Genomic_DNA"/>
</dbReference>
<proteinExistence type="inferred from homology"/>
<keyword evidence="3" id="KW-1003">Cell membrane</keyword>
<feature type="domain" description="CBS" evidence="13">
    <location>
        <begin position="272"/>
        <end position="329"/>
    </location>
</feature>
<reference evidence="15 16" key="1">
    <citation type="submission" date="2016-11" db="EMBL/GenBank/DDBJ databases">
        <authorList>
            <person name="Jaros S."/>
            <person name="Januszkiewicz K."/>
            <person name="Wedrychowicz H."/>
        </authorList>
    </citation>
    <scope>NUCLEOTIDE SEQUENCE [LARGE SCALE GENOMIC DNA]</scope>
    <source>
        <strain evidence="15 16">DSM 15929</strain>
    </source>
</reference>
<dbReference type="PANTHER" id="PTHR22777">
    <property type="entry name" value="HEMOLYSIN-RELATED"/>
    <property type="match status" value="1"/>
</dbReference>
<dbReference type="GO" id="GO:0005886">
    <property type="term" value="C:plasma membrane"/>
    <property type="evidence" value="ECO:0007669"/>
    <property type="project" value="UniProtKB-SubCell"/>
</dbReference>
<dbReference type="OrthoDB" id="9798188at2"/>
<feature type="transmembrane region" description="Helical" evidence="12">
    <location>
        <begin position="131"/>
        <end position="156"/>
    </location>
</feature>
<organism evidence="15 16">
    <name type="scientific">Anaerocolumna jejuensis DSM 15929</name>
    <dbReference type="NCBI Taxonomy" id="1121322"/>
    <lineage>
        <taxon>Bacteria</taxon>
        <taxon>Bacillati</taxon>
        <taxon>Bacillota</taxon>
        <taxon>Clostridia</taxon>
        <taxon>Lachnospirales</taxon>
        <taxon>Lachnospiraceae</taxon>
        <taxon>Anaerocolumna</taxon>
    </lineage>
</organism>
<evidence type="ECO:0000313" key="15">
    <source>
        <dbReference type="EMBL" id="SHJ79203.1"/>
    </source>
</evidence>
<dbReference type="RefSeq" id="WP_084123911.1">
    <property type="nucleotide sequence ID" value="NZ_FRAC01000007.1"/>
</dbReference>
<keyword evidence="16" id="KW-1185">Reference proteome</keyword>
<dbReference type="SMART" id="SM01091">
    <property type="entry name" value="CorC_HlyC"/>
    <property type="match status" value="1"/>
</dbReference>
<dbReference type="PROSITE" id="PS51846">
    <property type="entry name" value="CNNM"/>
    <property type="match status" value="1"/>
</dbReference>
<feature type="compositionally biased region" description="Polar residues" evidence="11">
    <location>
        <begin position="430"/>
        <end position="455"/>
    </location>
</feature>
<comment type="subcellular location">
    <subcellularLocation>
        <location evidence="1">Cell membrane</location>
        <topology evidence="1">Multi-pass membrane protein</topology>
    </subcellularLocation>
</comment>
<dbReference type="GO" id="GO:0050660">
    <property type="term" value="F:flavin adenine dinucleotide binding"/>
    <property type="evidence" value="ECO:0007669"/>
    <property type="project" value="InterPro"/>
</dbReference>
<dbReference type="InterPro" id="IPR046342">
    <property type="entry name" value="CBS_dom_sf"/>
</dbReference>
<dbReference type="FunFam" id="3.10.580.10:FF:000002">
    <property type="entry name" value="Magnesium/cobalt efflux protein CorC"/>
    <property type="match status" value="1"/>
</dbReference>
<dbReference type="Pfam" id="PF00571">
    <property type="entry name" value="CBS"/>
    <property type="match status" value="2"/>
</dbReference>
<dbReference type="PANTHER" id="PTHR22777:SF32">
    <property type="entry name" value="UPF0053 INNER MEMBRANE PROTEIN YFJD"/>
    <property type="match status" value="1"/>
</dbReference>
<feature type="region of interest" description="Disordered" evidence="11">
    <location>
        <begin position="422"/>
        <end position="466"/>
    </location>
</feature>
<evidence type="ECO:0000259" key="13">
    <source>
        <dbReference type="PROSITE" id="PS51371"/>
    </source>
</evidence>
<dbReference type="InterPro" id="IPR000644">
    <property type="entry name" value="CBS_dom"/>
</dbReference>
<evidence type="ECO:0000256" key="11">
    <source>
        <dbReference type="SAM" id="MobiDB-lite"/>
    </source>
</evidence>
<dbReference type="InterPro" id="IPR002550">
    <property type="entry name" value="CNNM"/>
</dbReference>
<keyword evidence="4 10" id="KW-0812">Transmembrane</keyword>
<keyword evidence="7 9" id="KW-0129">CBS domain</keyword>
<accession>A0A1M6M7I7</accession>
<sequence length="466" mass="52963">MDSSEVTRMILIGVLLLLSIFFSSAKTAFSTVNKLRIRSLAEEENKRAKLVNNLLEGPAKMQNTLLIGNLILNIAISSLTASLAIDHFKPVGIVVTIVLLIFFMLVFARMIPNTLAEINSERFTLKYAGLLLFIIRIMTPLTFFIMKISSLFLMLFHANNLEKASVITEDELRSIVEVSHEEGVIEMDEKQMITNVVDFGDSMAKDVMVPRVDMVFAEISLSYDELVELFSKDKYTRMPVYSESRDNVLGIVNLKDIFFYQGSKENFQIKDVMREPYFTYEYKKTTELLKEMRKNYVSLAIVLDEYGTTTGLITLEDLLEEIVGEIRDEYDADEEDSIRKISDTEYIADGNTKLDEVNEIIGLDLESDDYDSIAGHMIYLLDHLPEIGESITDDNVVYTVDSVMKNRIDKVHIVLLPEVNESKDNKTDNTPRYTDPDNTASDDITFHNTDNTAAKDNSFAENLPID</sequence>
<evidence type="ECO:0000256" key="1">
    <source>
        <dbReference type="ARBA" id="ARBA00004651"/>
    </source>
</evidence>
<evidence type="ECO:0000256" key="10">
    <source>
        <dbReference type="PROSITE-ProRule" id="PRU01193"/>
    </source>
</evidence>
<evidence type="ECO:0000256" key="2">
    <source>
        <dbReference type="ARBA" id="ARBA00006337"/>
    </source>
</evidence>
<dbReference type="InterPro" id="IPR016169">
    <property type="entry name" value="FAD-bd_PCMH_sub2"/>
</dbReference>
<evidence type="ECO:0000256" key="4">
    <source>
        <dbReference type="ARBA" id="ARBA00022692"/>
    </source>
</evidence>
<evidence type="ECO:0000256" key="5">
    <source>
        <dbReference type="ARBA" id="ARBA00022737"/>
    </source>
</evidence>
<evidence type="ECO:0000256" key="9">
    <source>
        <dbReference type="PROSITE-ProRule" id="PRU00703"/>
    </source>
</evidence>
<dbReference type="PROSITE" id="PS51371">
    <property type="entry name" value="CBS"/>
    <property type="match status" value="2"/>
</dbReference>
<dbReference type="Pfam" id="PF03471">
    <property type="entry name" value="CorC_HlyC"/>
    <property type="match status" value="1"/>
</dbReference>
<dbReference type="SUPFAM" id="SSF54631">
    <property type="entry name" value="CBS-domain pair"/>
    <property type="match status" value="1"/>
</dbReference>
<evidence type="ECO:0000256" key="8">
    <source>
        <dbReference type="ARBA" id="ARBA00023136"/>
    </source>
</evidence>
<dbReference type="Gene3D" id="3.30.465.10">
    <property type="match status" value="1"/>
</dbReference>
<keyword evidence="6 10" id="KW-1133">Transmembrane helix</keyword>
<name>A0A1M6M7I7_9FIRM</name>
<keyword evidence="5" id="KW-0677">Repeat</keyword>
<dbReference type="Gene3D" id="3.10.580.10">
    <property type="entry name" value="CBS-domain"/>
    <property type="match status" value="1"/>
</dbReference>
<feature type="transmembrane region" description="Helical" evidence="12">
    <location>
        <begin position="65"/>
        <end position="84"/>
    </location>
</feature>
<dbReference type="InterPro" id="IPR044751">
    <property type="entry name" value="Ion_transp-like_CBS"/>
</dbReference>
<protein>
    <submittedName>
        <fullName evidence="15">Hemolysin, contains CBS domains</fullName>
    </submittedName>
</protein>
<feature type="transmembrane region" description="Helical" evidence="12">
    <location>
        <begin position="91"/>
        <end position="111"/>
    </location>
</feature>
<evidence type="ECO:0000256" key="6">
    <source>
        <dbReference type="ARBA" id="ARBA00022989"/>
    </source>
</evidence>